<dbReference type="SMART" id="SM00407">
    <property type="entry name" value="IGc1"/>
    <property type="match status" value="1"/>
</dbReference>
<dbReference type="SUPFAM" id="SSF54452">
    <property type="entry name" value="MHC antigen-recognition domain"/>
    <property type="match status" value="1"/>
</dbReference>
<dbReference type="GO" id="GO:0002474">
    <property type="term" value="P:antigen processing and presentation of peptide antigen via MHC class I"/>
    <property type="evidence" value="ECO:0007669"/>
    <property type="project" value="UniProtKB-KW"/>
</dbReference>
<sequence>ILSPSAPLLLTHASALHLLHTVVSEPGPGLPWYSRVAYVDDQVIFDYTSEKQRVEPRTAWMAQNEGPEFWDHQIFWARRWEAWFRASLNTLRELYNQTKGECGTRPDLGTWGHRDRVRDLDSTFTIADAVNSAQKSSNMVVLSHQRDSSLKTANFNFFFFPVRPTARVHYWSSHDGLTTLSCKVSGFYPRDITVTWLKNGESRQQDTYSEGILPSGDGTYQTWVTIEIDPKIKANYSCHVEHESLLEPLSPCIGGRVSYAPSTRKSRKNLLHMELPSSHLFAWLIGMWKNAAFGSANNF</sequence>
<reference evidence="12" key="1">
    <citation type="submission" date="2025-08" db="UniProtKB">
        <authorList>
            <consortium name="Ensembl"/>
        </authorList>
    </citation>
    <scope>IDENTIFICATION</scope>
</reference>
<evidence type="ECO:0000256" key="4">
    <source>
        <dbReference type="ARBA" id="ARBA00022729"/>
    </source>
</evidence>
<proteinExistence type="predicted"/>
<dbReference type="InterPro" id="IPR007110">
    <property type="entry name" value="Ig-like_dom"/>
</dbReference>
<evidence type="ECO:0000256" key="6">
    <source>
        <dbReference type="ARBA" id="ARBA00022989"/>
    </source>
</evidence>
<dbReference type="Gene3D" id="3.30.500.10">
    <property type="entry name" value="MHC class I-like antigen recognition-like"/>
    <property type="match status" value="1"/>
</dbReference>
<dbReference type="Pfam" id="PF07654">
    <property type="entry name" value="C1-set"/>
    <property type="match status" value="1"/>
</dbReference>
<evidence type="ECO:0000313" key="13">
    <source>
        <dbReference type="Proteomes" id="UP000694403"/>
    </source>
</evidence>
<keyword evidence="5" id="KW-0391">Immunity</keyword>
<dbReference type="InterPro" id="IPR003006">
    <property type="entry name" value="Ig/MHC_CS"/>
</dbReference>
<evidence type="ECO:0000256" key="9">
    <source>
        <dbReference type="ARBA" id="ARBA00023180"/>
    </source>
</evidence>
<keyword evidence="9" id="KW-0325">Glycoprotein</keyword>
<dbReference type="FunFam" id="2.60.40.10:FF:000204">
    <property type="entry name" value="Major histocompatibility complex, class I-related protein"/>
    <property type="match status" value="1"/>
</dbReference>
<dbReference type="SUPFAM" id="SSF48726">
    <property type="entry name" value="Immunoglobulin"/>
    <property type="match status" value="1"/>
</dbReference>
<evidence type="ECO:0000256" key="7">
    <source>
        <dbReference type="ARBA" id="ARBA00023136"/>
    </source>
</evidence>
<feature type="domain" description="Ig-like" evidence="11">
    <location>
        <begin position="164"/>
        <end position="250"/>
    </location>
</feature>
<name>A0A8C3SV07_CHESE</name>
<dbReference type="GO" id="GO:0006955">
    <property type="term" value="P:immune response"/>
    <property type="evidence" value="ECO:0007669"/>
    <property type="project" value="TreeGrafter"/>
</dbReference>
<dbReference type="PROSITE" id="PS00290">
    <property type="entry name" value="IG_MHC"/>
    <property type="match status" value="1"/>
</dbReference>
<dbReference type="GO" id="GO:0005615">
    <property type="term" value="C:extracellular space"/>
    <property type="evidence" value="ECO:0007669"/>
    <property type="project" value="TreeGrafter"/>
</dbReference>
<keyword evidence="4 10" id="KW-0732">Signal</keyword>
<keyword evidence="2" id="KW-0490">MHC I</keyword>
<organism evidence="12 13">
    <name type="scientific">Chelydra serpentina</name>
    <name type="common">Snapping turtle</name>
    <name type="synonym">Testudo serpentina</name>
    <dbReference type="NCBI Taxonomy" id="8475"/>
    <lineage>
        <taxon>Eukaryota</taxon>
        <taxon>Metazoa</taxon>
        <taxon>Chordata</taxon>
        <taxon>Craniata</taxon>
        <taxon>Vertebrata</taxon>
        <taxon>Euteleostomi</taxon>
        <taxon>Archelosauria</taxon>
        <taxon>Testudinata</taxon>
        <taxon>Testudines</taxon>
        <taxon>Cryptodira</taxon>
        <taxon>Durocryptodira</taxon>
        <taxon>Americhelydia</taxon>
        <taxon>Chelydroidea</taxon>
        <taxon>Chelydridae</taxon>
        <taxon>Chelydra</taxon>
    </lineage>
</organism>
<dbReference type="InterPro" id="IPR013783">
    <property type="entry name" value="Ig-like_fold"/>
</dbReference>
<dbReference type="PANTHER" id="PTHR16675">
    <property type="entry name" value="MHC CLASS I-RELATED"/>
    <property type="match status" value="1"/>
</dbReference>
<dbReference type="Gene3D" id="2.60.40.10">
    <property type="entry name" value="Immunoglobulins"/>
    <property type="match status" value="1"/>
</dbReference>
<feature type="signal peptide" evidence="10">
    <location>
        <begin position="1"/>
        <end position="24"/>
    </location>
</feature>
<keyword evidence="13" id="KW-1185">Reference proteome</keyword>
<dbReference type="GO" id="GO:0009897">
    <property type="term" value="C:external side of plasma membrane"/>
    <property type="evidence" value="ECO:0007669"/>
    <property type="project" value="TreeGrafter"/>
</dbReference>
<evidence type="ECO:0000256" key="10">
    <source>
        <dbReference type="SAM" id="SignalP"/>
    </source>
</evidence>
<evidence type="ECO:0000313" key="12">
    <source>
        <dbReference type="Ensembl" id="ENSCSRP00000017754.1"/>
    </source>
</evidence>
<evidence type="ECO:0000256" key="5">
    <source>
        <dbReference type="ARBA" id="ARBA00022859"/>
    </source>
</evidence>
<protein>
    <recommendedName>
        <fullName evidence="11">Ig-like domain-containing protein</fullName>
    </recommendedName>
</protein>
<keyword evidence="8" id="KW-1015">Disulfide bond</keyword>
<dbReference type="PANTHER" id="PTHR16675:SF242">
    <property type="entry name" value="MAJOR HISTOCOMPATIBILITY COMPLEX CLASS I-RELATED GENE PROTEIN"/>
    <property type="match status" value="1"/>
</dbReference>
<comment type="subcellular location">
    <subcellularLocation>
        <location evidence="1">Membrane</location>
        <topology evidence="1">Single-pass type I membrane protein</topology>
    </subcellularLocation>
</comment>
<dbReference type="Ensembl" id="ENSCSRT00000018574.1">
    <property type="protein sequence ID" value="ENSCSRP00000017754.1"/>
    <property type="gene ID" value="ENSCSRG00000012104.1"/>
</dbReference>
<evidence type="ECO:0000256" key="1">
    <source>
        <dbReference type="ARBA" id="ARBA00004479"/>
    </source>
</evidence>
<dbReference type="InterPro" id="IPR003597">
    <property type="entry name" value="Ig_C1-set"/>
</dbReference>
<keyword evidence="3" id="KW-0812">Transmembrane</keyword>
<feature type="chain" id="PRO_5034675406" description="Ig-like domain-containing protein" evidence="10">
    <location>
        <begin position="25"/>
        <end position="299"/>
    </location>
</feature>
<dbReference type="AlphaFoldDB" id="A0A8C3SV07"/>
<dbReference type="Proteomes" id="UP000694403">
    <property type="component" value="Unplaced"/>
</dbReference>
<reference evidence="12" key="2">
    <citation type="submission" date="2025-09" db="UniProtKB">
        <authorList>
            <consortium name="Ensembl"/>
        </authorList>
    </citation>
    <scope>IDENTIFICATION</scope>
</reference>
<keyword evidence="6" id="KW-1133">Transmembrane helix</keyword>
<evidence type="ECO:0000259" key="11">
    <source>
        <dbReference type="PROSITE" id="PS50835"/>
    </source>
</evidence>
<evidence type="ECO:0000256" key="8">
    <source>
        <dbReference type="ARBA" id="ARBA00023157"/>
    </source>
</evidence>
<accession>A0A8C3SV07</accession>
<dbReference type="PROSITE" id="PS50835">
    <property type="entry name" value="IG_LIKE"/>
    <property type="match status" value="1"/>
</dbReference>
<dbReference type="InterPro" id="IPR011161">
    <property type="entry name" value="MHC_I-like_Ag-recog"/>
</dbReference>
<dbReference type="InterPro" id="IPR011162">
    <property type="entry name" value="MHC_I/II-like_Ag-recog"/>
</dbReference>
<dbReference type="GO" id="GO:0042612">
    <property type="term" value="C:MHC class I protein complex"/>
    <property type="evidence" value="ECO:0007669"/>
    <property type="project" value="UniProtKB-KW"/>
</dbReference>
<keyword evidence="7" id="KW-0472">Membrane</keyword>
<dbReference type="Pfam" id="PF00129">
    <property type="entry name" value="MHC_I"/>
    <property type="match status" value="1"/>
</dbReference>
<dbReference type="InterPro" id="IPR037055">
    <property type="entry name" value="MHC_I-like_Ag-recog_sf"/>
</dbReference>
<dbReference type="InterPro" id="IPR050208">
    <property type="entry name" value="MHC_class-I_related"/>
</dbReference>
<evidence type="ECO:0000256" key="2">
    <source>
        <dbReference type="ARBA" id="ARBA00022451"/>
    </source>
</evidence>
<dbReference type="InterPro" id="IPR036179">
    <property type="entry name" value="Ig-like_dom_sf"/>
</dbReference>
<evidence type="ECO:0000256" key="3">
    <source>
        <dbReference type="ARBA" id="ARBA00022692"/>
    </source>
</evidence>